<accession>A0A161T539</accession>
<evidence type="ECO:0000313" key="1">
    <source>
        <dbReference type="EMBL" id="KZD65494.1"/>
    </source>
</evidence>
<reference evidence="1 2" key="1">
    <citation type="submission" date="2015-09" db="EMBL/GenBank/DDBJ databases">
        <title>Bacillus cereus food isolates.</title>
        <authorList>
            <person name="Boekhorst J."/>
        </authorList>
    </citation>
    <scope>NUCLEOTIDE SEQUENCE [LARGE SCALE GENOMIC DNA]</scope>
    <source>
        <strain evidence="1 2">B4088</strain>
    </source>
</reference>
<name>A0A161T539_BACCE</name>
<evidence type="ECO:0000313" key="2">
    <source>
        <dbReference type="Proteomes" id="UP000076482"/>
    </source>
</evidence>
<dbReference type="Proteomes" id="UP000076482">
    <property type="component" value="Unassembled WGS sequence"/>
</dbReference>
<sequence>MKWAYIVVKKSLRFSYAYSTSNDIENRRSDTSEKKLTLFRKGYFMRFVTYR</sequence>
<comment type="caution">
    <text evidence="1">The sequence shown here is derived from an EMBL/GenBank/DDBJ whole genome shotgun (WGS) entry which is preliminary data.</text>
</comment>
<dbReference type="PATRIC" id="fig|1396.535.peg.1281"/>
<organism evidence="1 2">
    <name type="scientific">Bacillus cereus</name>
    <dbReference type="NCBI Taxonomy" id="1396"/>
    <lineage>
        <taxon>Bacteria</taxon>
        <taxon>Bacillati</taxon>
        <taxon>Bacillota</taxon>
        <taxon>Bacilli</taxon>
        <taxon>Bacillales</taxon>
        <taxon>Bacillaceae</taxon>
        <taxon>Bacillus</taxon>
        <taxon>Bacillus cereus group</taxon>
    </lineage>
</organism>
<dbReference type="EMBL" id="LJKE01000047">
    <property type="protein sequence ID" value="KZD65494.1"/>
    <property type="molecule type" value="Genomic_DNA"/>
</dbReference>
<gene>
    <name evidence="1" type="ORF">B4088_2795</name>
</gene>
<proteinExistence type="predicted"/>
<dbReference type="RefSeq" id="WP_180237458.1">
    <property type="nucleotide sequence ID" value="NZ_NUYK01000031.1"/>
</dbReference>
<dbReference type="AlphaFoldDB" id="A0A161T539"/>
<protein>
    <submittedName>
        <fullName evidence="1">Uncharacterized protein</fullName>
    </submittedName>
</protein>